<organism evidence="1 2">
    <name type="scientific">Facklamia miroungae</name>
    <dbReference type="NCBI Taxonomy" id="120956"/>
    <lineage>
        <taxon>Bacteria</taxon>
        <taxon>Bacillati</taxon>
        <taxon>Bacillota</taxon>
        <taxon>Bacilli</taxon>
        <taxon>Lactobacillales</taxon>
        <taxon>Aerococcaceae</taxon>
        <taxon>Facklamia</taxon>
    </lineage>
</organism>
<dbReference type="Pfam" id="PF03883">
    <property type="entry name" value="H2O2_YaaD"/>
    <property type="match status" value="1"/>
</dbReference>
<proteinExistence type="predicted"/>
<dbReference type="EMBL" id="FNCK01000004">
    <property type="protein sequence ID" value="SDG26518.1"/>
    <property type="molecule type" value="Genomic_DNA"/>
</dbReference>
<sequence>MTLIIFSPSKEMDTVAGNDLIPQSDPVQAIIKELALKDTTELEKLFKCSAELAQDIYHRYQVINEKTARQAYQVYQGLAFRQIEWDKIDLNYANDHLKILSALYGPISPIQPINPYRLDFNTSLKIKNQSLKSLWKPLYNKVFEEQTVINLASNEFASLLDPKKMQLIQINFYKDIELSIKAPSATSKKLRGALLNYLLQKESLDLNTLKAFKDYEYSYANGDFKNKEINYCLN</sequence>
<accession>A0A1G7SU72</accession>
<dbReference type="InterPro" id="IPR005583">
    <property type="entry name" value="YaaA"/>
</dbReference>
<name>A0A1G7SU72_9LACT</name>
<dbReference type="Proteomes" id="UP000199708">
    <property type="component" value="Unassembled WGS sequence"/>
</dbReference>
<keyword evidence="2" id="KW-1185">Reference proteome</keyword>
<dbReference type="GO" id="GO:0005829">
    <property type="term" value="C:cytosol"/>
    <property type="evidence" value="ECO:0007669"/>
    <property type="project" value="TreeGrafter"/>
</dbReference>
<dbReference type="PANTHER" id="PTHR30283">
    <property type="entry name" value="PEROXIDE STRESS RESPONSE PROTEIN YAAA"/>
    <property type="match status" value="1"/>
</dbReference>
<dbReference type="AlphaFoldDB" id="A0A1G7SU72"/>
<dbReference type="OrthoDB" id="9777133at2"/>
<protein>
    <submittedName>
        <fullName evidence="1">Uncharacterized protein</fullName>
    </submittedName>
</protein>
<dbReference type="PANTHER" id="PTHR30283:SF4">
    <property type="entry name" value="PEROXIDE STRESS RESISTANCE PROTEIN YAAA"/>
    <property type="match status" value="1"/>
</dbReference>
<dbReference type="GO" id="GO:0033194">
    <property type="term" value="P:response to hydroperoxide"/>
    <property type="evidence" value="ECO:0007669"/>
    <property type="project" value="TreeGrafter"/>
</dbReference>
<evidence type="ECO:0000313" key="2">
    <source>
        <dbReference type="Proteomes" id="UP000199708"/>
    </source>
</evidence>
<reference evidence="1 2" key="1">
    <citation type="submission" date="2016-10" db="EMBL/GenBank/DDBJ databases">
        <authorList>
            <person name="de Groot N.N."/>
        </authorList>
    </citation>
    <scope>NUCLEOTIDE SEQUENCE [LARGE SCALE GENOMIC DNA]</scope>
    <source>
        <strain evidence="1 2">ATCC BAA-466</strain>
    </source>
</reference>
<evidence type="ECO:0000313" key="1">
    <source>
        <dbReference type="EMBL" id="SDG26518.1"/>
    </source>
</evidence>
<gene>
    <name evidence="1" type="ORF">SAMN05421791_104160</name>
</gene>
<dbReference type="RefSeq" id="WP_090289832.1">
    <property type="nucleotide sequence ID" value="NZ_FNCK01000004.1"/>
</dbReference>